<keyword evidence="6" id="KW-0813">Transport</keyword>
<feature type="transmembrane region" description="Helical" evidence="19">
    <location>
        <begin position="237"/>
        <end position="259"/>
    </location>
</feature>
<evidence type="ECO:0000256" key="6">
    <source>
        <dbReference type="ARBA" id="ARBA00022448"/>
    </source>
</evidence>
<comment type="subcellular location">
    <subcellularLocation>
        <location evidence="2">Mitochondrion inner membrane</location>
        <topology evidence="2">Multi-pass membrane protein</topology>
    </subcellularLocation>
</comment>
<dbReference type="PANTHER" id="PTHR46552">
    <property type="entry name" value="NADH-UBIQUINONE OXIDOREDUCTASE CHAIN 2"/>
    <property type="match status" value="1"/>
</dbReference>
<evidence type="ECO:0000256" key="4">
    <source>
        <dbReference type="ARBA" id="ARBA00012944"/>
    </source>
</evidence>
<feature type="transmembrane region" description="Helical" evidence="19">
    <location>
        <begin position="93"/>
        <end position="113"/>
    </location>
</feature>
<feature type="transmembrane region" description="Helical" evidence="19">
    <location>
        <begin position="149"/>
        <end position="168"/>
    </location>
</feature>
<evidence type="ECO:0000256" key="3">
    <source>
        <dbReference type="ARBA" id="ARBA00007012"/>
    </source>
</evidence>
<feature type="transmembrane region" description="Helical" evidence="19">
    <location>
        <begin position="271"/>
        <end position="296"/>
    </location>
</feature>
<evidence type="ECO:0000256" key="9">
    <source>
        <dbReference type="ARBA" id="ARBA00022792"/>
    </source>
</evidence>
<keyword evidence="11" id="KW-0249">Electron transport</keyword>
<keyword evidence="16 19" id="KW-0472">Membrane</keyword>
<dbReference type="GO" id="GO:0006120">
    <property type="term" value="P:mitochondrial electron transport, NADH to ubiquinone"/>
    <property type="evidence" value="ECO:0007669"/>
    <property type="project" value="TreeGrafter"/>
</dbReference>
<dbReference type="Pfam" id="PF00361">
    <property type="entry name" value="Proton_antipo_M"/>
    <property type="match status" value="1"/>
</dbReference>
<dbReference type="EMBL" id="MT436266">
    <property type="protein sequence ID" value="QOE17516.1"/>
    <property type="molecule type" value="Genomic_DNA"/>
</dbReference>
<dbReference type="AlphaFoldDB" id="A0A7L8EYR8"/>
<dbReference type="EC" id="7.1.1.2" evidence="4"/>
<evidence type="ECO:0000256" key="11">
    <source>
        <dbReference type="ARBA" id="ARBA00022982"/>
    </source>
</evidence>
<keyword evidence="7" id="KW-0679">Respiratory chain</keyword>
<dbReference type="PANTHER" id="PTHR46552:SF1">
    <property type="entry name" value="NADH-UBIQUINONE OXIDOREDUCTASE CHAIN 2"/>
    <property type="match status" value="1"/>
</dbReference>
<dbReference type="GO" id="GO:0005743">
    <property type="term" value="C:mitochondrial inner membrane"/>
    <property type="evidence" value="ECO:0007669"/>
    <property type="project" value="UniProtKB-SubCell"/>
</dbReference>
<dbReference type="InterPro" id="IPR050175">
    <property type="entry name" value="Complex_I_Subunit_2"/>
</dbReference>
<keyword evidence="9" id="KW-0999">Mitochondrion inner membrane</keyword>
<accession>A0A7L8EYR8</accession>
<evidence type="ECO:0000259" key="20">
    <source>
        <dbReference type="Pfam" id="PF00361"/>
    </source>
</evidence>
<evidence type="ECO:0000256" key="15">
    <source>
        <dbReference type="ARBA" id="ARBA00023128"/>
    </source>
</evidence>
<feature type="transmembrane region" description="Helical" evidence="19">
    <location>
        <begin position="316"/>
        <end position="337"/>
    </location>
</feature>
<evidence type="ECO:0000256" key="14">
    <source>
        <dbReference type="ARBA" id="ARBA00023075"/>
    </source>
</evidence>
<geneLocation type="mitochondrion" evidence="21"/>
<sequence length="338" mass="39994">MIKWFFTDLNKFFCFLVLYSMFFSIFFINDLFYMWVCYEVLNLFLVVYFVLNGNSGVASIYFILSSLSGILLLLCVFYIGDMNFIMEGIFMKLLIYLILFFKLGLFPFNYWIVYLCESMTWLEVCLFSTLGKFGTIYFMLILFNDINYYLVYCIAFSSFIISLYLGSIDSYKGMIASTSIIQSSFIFLMGMFDEEMMFYFSLIYSISFFVLCVFFYYLDISSFSSFSNVLFSPFLKLTYVCLITSYSGFPPFCLFILKWSIINVLIYNMTLYYLLFIVYTLSSVIIMWVYVSLFIYSLTNYVPSMKKSILNRDFEHLLLFFSIFLVFSIVCVMLVVLI</sequence>
<comment type="similarity">
    <text evidence="3">Belongs to the complex I subunit 2 family.</text>
</comment>
<feature type="domain" description="NADH:quinone oxidoreductase/Mrp antiporter transmembrane" evidence="20">
    <location>
        <begin position="29"/>
        <end position="278"/>
    </location>
</feature>
<evidence type="ECO:0000256" key="8">
    <source>
        <dbReference type="ARBA" id="ARBA00022692"/>
    </source>
</evidence>
<feature type="transmembrane region" description="Helical" evidence="19">
    <location>
        <begin position="199"/>
        <end position="217"/>
    </location>
</feature>
<dbReference type="GO" id="GO:0008137">
    <property type="term" value="F:NADH dehydrogenase (ubiquinone) activity"/>
    <property type="evidence" value="ECO:0007669"/>
    <property type="project" value="UniProtKB-EC"/>
</dbReference>
<evidence type="ECO:0000256" key="2">
    <source>
        <dbReference type="ARBA" id="ARBA00004448"/>
    </source>
</evidence>
<comment type="catalytic activity">
    <reaction evidence="18">
        <text>a ubiquinone + NADH + 5 H(+)(in) = a ubiquinol + NAD(+) + 4 H(+)(out)</text>
        <dbReference type="Rhea" id="RHEA:29091"/>
        <dbReference type="Rhea" id="RHEA-COMP:9565"/>
        <dbReference type="Rhea" id="RHEA-COMP:9566"/>
        <dbReference type="ChEBI" id="CHEBI:15378"/>
        <dbReference type="ChEBI" id="CHEBI:16389"/>
        <dbReference type="ChEBI" id="CHEBI:17976"/>
        <dbReference type="ChEBI" id="CHEBI:57540"/>
        <dbReference type="ChEBI" id="CHEBI:57945"/>
        <dbReference type="EC" id="7.1.1.2"/>
    </reaction>
</comment>
<evidence type="ECO:0000256" key="13">
    <source>
        <dbReference type="ARBA" id="ARBA00023027"/>
    </source>
</evidence>
<feature type="transmembrane region" description="Helical" evidence="19">
    <location>
        <begin position="56"/>
        <end position="81"/>
    </location>
</feature>
<protein>
    <recommendedName>
        <fullName evidence="5">NADH-ubiquinone oxidoreductase chain 2</fullName>
        <ecNumber evidence="4">7.1.1.2</ecNumber>
    </recommendedName>
    <alternativeName>
        <fullName evidence="17">NADH dehydrogenase subunit 2</fullName>
    </alternativeName>
</protein>
<organism evidence="21">
    <name type="scientific">Habropoda radoszkowskii</name>
    <dbReference type="NCBI Taxonomy" id="597470"/>
    <lineage>
        <taxon>Eukaryota</taxon>
        <taxon>Metazoa</taxon>
        <taxon>Ecdysozoa</taxon>
        <taxon>Arthropoda</taxon>
        <taxon>Hexapoda</taxon>
        <taxon>Insecta</taxon>
        <taxon>Pterygota</taxon>
        <taxon>Neoptera</taxon>
        <taxon>Endopterygota</taxon>
        <taxon>Hymenoptera</taxon>
        <taxon>Apocrita</taxon>
        <taxon>Aculeata</taxon>
        <taxon>Apoidea</taxon>
        <taxon>Anthophila</taxon>
        <taxon>Apidae</taxon>
        <taxon>Habropoda</taxon>
    </lineage>
</organism>
<evidence type="ECO:0000256" key="7">
    <source>
        <dbReference type="ARBA" id="ARBA00022660"/>
    </source>
</evidence>
<evidence type="ECO:0000256" key="12">
    <source>
        <dbReference type="ARBA" id="ARBA00022989"/>
    </source>
</evidence>
<feature type="transmembrane region" description="Helical" evidence="19">
    <location>
        <begin position="119"/>
        <end position="142"/>
    </location>
</feature>
<proteinExistence type="inferred from homology"/>
<keyword evidence="15 21" id="KW-0496">Mitochondrion</keyword>
<keyword evidence="8 19" id="KW-0812">Transmembrane</keyword>
<evidence type="ECO:0000256" key="1">
    <source>
        <dbReference type="ARBA" id="ARBA00003257"/>
    </source>
</evidence>
<keyword evidence="12 19" id="KW-1133">Transmembrane helix</keyword>
<keyword evidence="14" id="KW-0830">Ubiquinone</keyword>
<evidence type="ECO:0000256" key="19">
    <source>
        <dbReference type="SAM" id="Phobius"/>
    </source>
</evidence>
<gene>
    <name evidence="21" type="primary">nad2</name>
</gene>
<evidence type="ECO:0000256" key="17">
    <source>
        <dbReference type="ARBA" id="ARBA00031028"/>
    </source>
</evidence>
<evidence type="ECO:0000313" key="21">
    <source>
        <dbReference type="EMBL" id="QOE17516.1"/>
    </source>
</evidence>
<feature type="transmembrane region" description="Helical" evidence="19">
    <location>
        <begin position="12"/>
        <end position="36"/>
    </location>
</feature>
<dbReference type="InterPro" id="IPR001750">
    <property type="entry name" value="ND/Mrp_TM"/>
</dbReference>
<evidence type="ECO:0000256" key="5">
    <source>
        <dbReference type="ARBA" id="ARBA00021008"/>
    </source>
</evidence>
<comment type="function">
    <text evidence="1">Core subunit of the mitochondrial membrane respiratory chain NADH dehydrogenase (Complex I) that is believed to belong to the minimal assembly required for catalysis. Complex I functions in the transfer of electrons from NADH to the respiratory chain. The immediate electron acceptor for the enzyme is believed to be ubiquinone.</text>
</comment>
<evidence type="ECO:0000256" key="16">
    <source>
        <dbReference type="ARBA" id="ARBA00023136"/>
    </source>
</evidence>
<keyword evidence="10" id="KW-1278">Translocase</keyword>
<name>A0A7L8EYR8_9HYME</name>
<evidence type="ECO:0000256" key="18">
    <source>
        <dbReference type="ARBA" id="ARBA00049551"/>
    </source>
</evidence>
<keyword evidence="13" id="KW-0520">NAD</keyword>
<reference evidence="21" key="1">
    <citation type="journal article" date="2020" name="Mitochondrial DNA Part B Resour">
        <title>The complete mitogenome of Habropoda rodoszkowskii (Hymenoptera: Apidae) and phylogenetic analysis.</title>
        <authorList>
            <person name="Lu H."/>
            <person name="Huang D."/>
        </authorList>
    </citation>
    <scope>NUCLEOTIDE SEQUENCE</scope>
</reference>
<evidence type="ECO:0000256" key="10">
    <source>
        <dbReference type="ARBA" id="ARBA00022967"/>
    </source>
</evidence>